<proteinExistence type="predicted"/>
<dbReference type="RefSeq" id="WP_344036956.1">
    <property type="nucleotide sequence ID" value="NZ_BAAAKE010000006.1"/>
</dbReference>
<feature type="compositionally biased region" description="Basic and acidic residues" evidence="2">
    <location>
        <begin position="258"/>
        <end position="267"/>
    </location>
</feature>
<dbReference type="PROSITE" id="PS51257">
    <property type="entry name" value="PROKAR_LIPOPROTEIN"/>
    <property type="match status" value="1"/>
</dbReference>
<keyword evidence="5" id="KW-0378">Hydrolase</keyword>
<dbReference type="Gene3D" id="3.40.50.1820">
    <property type="entry name" value="alpha/beta hydrolase"/>
    <property type="match status" value="1"/>
</dbReference>
<keyword evidence="1 3" id="KW-0732">Signal</keyword>
<reference evidence="6" key="1">
    <citation type="journal article" date="2019" name="Int. J. Syst. Evol. Microbiol.">
        <title>The Global Catalogue of Microorganisms (GCM) 10K type strain sequencing project: providing services to taxonomists for standard genome sequencing and annotation.</title>
        <authorList>
            <consortium name="The Broad Institute Genomics Platform"/>
            <consortium name="The Broad Institute Genome Sequencing Center for Infectious Disease"/>
            <person name="Wu L."/>
            <person name="Ma J."/>
        </authorList>
    </citation>
    <scope>NUCLEOTIDE SEQUENCE [LARGE SCALE GENOMIC DNA]</scope>
    <source>
        <strain evidence="6">KCTC 12848</strain>
    </source>
</reference>
<dbReference type="GO" id="GO:0016787">
    <property type="term" value="F:hydrolase activity"/>
    <property type="evidence" value="ECO:0007669"/>
    <property type="project" value="UniProtKB-KW"/>
</dbReference>
<comment type="caution">
    <text evidence="5">The sequence shown here is derived from an EMBL/GenBank/DDBJ whole genome shotgun (WGS) entry which is preliminary data.</text>
</comment>
<gene>
    <name evidence="5" type="ORF">ACFPFM_27685</name>
</gene>
<name>A0ABV9Y7G3_9PSEU</name>
<sequence length="336" mass="34362">MRRCGFALVVLVTSAACAGAEPVAPPLATSTTADVVERFAPVERRPVADATTTVREVAVGGRTRAYRLRASPAPAGGPGRPLALVLHGKGGSAEEMEQHSGLNTAADASGVVLAYLEGVEEGWSASPEPTELRPDPAADVDFARAVVDELTGTAHVDPDHVYVVGLSEGGIMALRLAAEHPDWFAGAASVAGQLPGPPSAVRPTGPVPVLSIYGDADPLRPIDGLVAASSGTPAIGKEPPRPTISTAETAEAFCRAGDAGERRREELPPTAPPDGTSISRDTCTNPDSGLRVVSITVHGGGHTWPGGTFPYRQAVVGATSRQLSAADTVIDFLLGG</sequence>
<organism evidence="5 6">
    <name type="scientific">Saccharothrix xinjiangensis</name>
    <dbReference type="NCBI Taxonomy" id="204798"/>
    <lineage>
        <taxon>Bacteria</taxon>
        <taxon>Bacillati</taxon>
        <taxon>Actinomycetota</taxon>
        <taxon>Actinomycetes</taxon>
        <taxon>Pseudonocardiales</taxon>
        <taxon>Pseudonocardiaceae</taxon>
        <taxon>Saccharothrix</taxon>
    </lineage>
</organism>
<dbReference type="PANTHER" id="PTHR43037:SF1">
    <property type="entry name" value="BLL1128 PROTEIN"/>
    <property type="match status" value="1"/>
</dbReference>
<evidence type="ECO:0000313" key="6">
    <source>
        <dbReference type="Proteomes" id="UP001595833"/>
    </source>
</evidence>
<dbReference type="EMBL" id="JBHSJB010000027">
    <property type="protein sequence ID" value="MFC5057513.1"/>
    <property type="molecule type" value="Genomic_DNA"/>
</dbReference>
<feature type="compositionally biased region" description="Polar residues" evidence="2">
    <location>
        <begin position="276"/>
        <end position="286"/>
    </location>
</feature>
<dbReference type="SUPFAM" id="SSF53474">
    <property type="entry name" value="alpha/beta-Hydrolases"/>
    <property type="match status" value="1"/>
</dbReference>
<evidence type="ECO:0000256" key="1">
    <source>
        <dbReference type="ARBA" id="ARBA00022729"/>
    </source>
</evidence>
<evidence type="ECO:0000256" key="3">
    <source>
        <dbReference type="SAM" id="SignalP"/>
    </source>
</evidence>
<evidence type="ECO:0000259" key="4">
    <source>
        <dbReference type="Pfam" id="PF00326"/>
    </source>
</evidence>
<dbReference type="InterPro" id="IPR050955">
    <property type="entry name" value="Plant_Biomass_Hydrol_Est"/>
</dbReference>
<feature type="domain" description="Peptidase S9 prolyl oligopeptidase catalytic" evidence="4">
    <location>
        <begin position="145"/>
        <end position="192"/>
    </location>
</feature>
<feature type="region of interest" description="Disordered" evidence="2">
    <location>
        <begin position="258"/>
        <end position="286"/>
    </location>
</feature>
<protein>
    <submittedName>
        <fullName evidence="5">Alpha/beta hydrolase family esterase</fullName>
    </submittedName>
</protein>
<evidence type="ECO:0000256" key="2">
    <source>
        <dbReference type="SAM" id="MobiDB-lite"/>
    </source>
</evidence>
<dbReference type="Pfam" id="PF00326">
    <property type="entry name" value="Peptidase_S9"/>
    <property type="match status" value="1"/>
</dbReference>
<dbReference type="InterPro" id="IPR001375">
    <property type="entry name" value="Peptidase_S9_cat"/>
</dbReference>
<keyword evidence="6" id="KW-1185">Reference proteome</keyword>
<dbReference type="PANTHER" id="PTHR43037">
    <property type="entry name" value="UNNAMED PRODUCT-RELATED"/>
    <property type="match status" value="1"/>
</dbReference>
<feature type="chain" id="PRO_5046517425" evidence="3">
    <location>
        <begin position="19"/>
        <end position="336"/>
    </location>
</feature>
<dbReference type="InterPro" id="IPR029058">
    <property type="entry name" value="AB_hydrolase_fold"/>
</dbReference>
<feature type="signal peptide" evidence="3">
    <location>
        <begin position="1"/>
        <end position="18"/>
    </location>
</feature>
<evidence type="ECO:0000313" key="5">
    <source>
        <dbReference type="EMBL" id="MFC5057513.1"/>
    </source>
</evidence>
<accession>A0ABV9Y7G3</accession>
<dbReference type="Proteomes" id="UP001595833">
    <property type="component" value="Unassembled WGS sequence"/>
</dbReference>